<dbReference type="Pfam" id="PF00651">
    <property type="entry name" value="BTB"/>
    <property type="match status" value="1"/>
</dbReference>
<dbReference type="Pfam" id="PF08005">
    <property type="entry name" value="PHR"/>
    <property type="match status" value="1"/>
</dbReference>
<dbReference type="SMART" id="SM00875">
    <property type="entry name" value="BACK"/>
    <property type="match status" value="1"/>
</dbReference>
<dbReference type="InterPro" id="IPR038648">
    <property type="entry name" value="PHR_sf"/>
</dbReference>
<dbReference type="InterPro" id="IPR000210">
    <property type="entry name" value="BTB/POZ_dom"/>
</dbReference>
<dbReference type="Proteomes" id="UP000596742">
    <property type="component" value="Unassembled WGS sequence"/>
</dbReference>
<comment type="subcellular location">
    <subcellularLocation>
        <location evidence="1">Cytoplasm</location>
    </subcellularLocation>
</comment>
<sequence length="423" mass="48073">MTMEAQTDWQIGKSLSDRMKYMLDNQLMCDVTFHVGSDKSPIKAHKYMLASASPVFYSMFEGPISEKGDVVIADMTPEYFNMMLQYIYTDETIIDARNIKGLLYGSDKYMLQNLKDKCSELLTLSVDGDHTCGVLQTAHDFHMKDLKKETLNFIYENGNASLESDDFLQLSSDCLKLIIESERLNCDEKIIYLRMVQWSKLRCEEQSLPTTDENIRKSLGDLLYLIRFPLMTSKYFTDEVSSTNILTFEERVALFQHFNGKHTDMFSSKRRRIPFRLERCEVDTGNIWSYSSGKDDCVDFQTSRDTVLISVLLFGSNTYSGSNDLTVNILQGATVLSTTQTTLNSTKGKQIYEIPVAYPVEIVAEKRYTVQLSMKGETTFKGKNYQKVIICDDFAVTFFGSTQPPGNSTTEKAGQIPGLVFIG</sequence>
<evidence type="ECO:0000256" key="2">
    <source>
        <dbReference type="ARBA" id="ARBA00022490"/>
    </source>
</evidence>
<keyword evidence="5" id="KW-1185">Reference proteome</keyword>
<dbReference type="InterPro" id="IPR011333">
    <property type="entry name" value="SKP1/BTB/POZ_sf"/>
</dbReference>
<evidence type="ECO:0000313" key="4">
    <source>
        <dbReference type="EMBL" id="VDI28715.1"/>
    </source>
</evidence>
<dbReference type="EMBL" id="UYJE01004517">
    <property type="protein sequence ID" value="VDI28715.1"/>
    <property type="molecule type" value="Genomic_DNA"/>
</dbReference>
<dbReference type="Gene3D" id="2.60.120.820">
    <property type="entry name" value="PHR domain"/>
    <property type="match status" value="1"/>
</dbReference>
<organism evidence="4 5">
    <name type="scientific">Mytilus galloprovincialis</name>
    <name type="common">Mediterranean mussel</name>
    <dbReference type="NCBI Taxonomy" id="29158"/>
    <lineage>
        <taxon>Eukaryota</taxon>
        <taxon>Metazoa</taxon>
        <taxon>Spiralia</taxon>
        <taxon>Lophotrochozoa</taxon>
        <taxon>Mollusca</taxon>
        <taxon>Bivalvia</taxon>
        <taxon>Autobranchia</taxon>
        <taxon>Pteriomorphia</taxon>
        <taxon>Mytilida</taxon>
        <taxon>Mytiloidea</taxon>
        <taxon>Mytilidae</taxon>
        <taxon>Mytilinae</taxon>
        <taxon>Mytilus</taxon>
    </lineage>
</organism>
<dbReference type="SMART" id="SM00225">
    <property type="entry name" value="BTB"/>
    <property type="match status" value="1"/>
</dbReference>
<dbReference type="AlphaFoldDB" id="A0A8B6E2L0"/>
<reference evidence="4" key="1">
    <citation type="submission" date="2018-11" db="EMBL/GenBank/DDBJ databases">
        <authorList>
            <person name="Alioto T."/>
            <person name="Alioto T."/>
        </authorList>
    </citation>
    <scope>NUCLEOTIDE SEQUENCE</scope>
</reference>
<protein>
    <submittedName>
        <fullName evidence="4">BTB/POZ domain-containing protein 3/6</fullName>
    </submittedName>
</protein>
<dbReference type="GO" id="GO:0005737">
    <property type="term" value="C:cytoplasm"/>
    <property type="evidence" value="ECO:0007669"/>
    <property type="project" value="UniProtKB-SubCell"/>
</dbReference>
<gene>
    <name evidence="4" type="ORF">MGAL_10B000566</name>
</gene>
<comment type="caution">
    <text evidence="4">The sequence shown here is derived from an EMBL/GenBank/DDBJ whole genome shotgun (WGS) entry which is preliminary data.</text>
</comment>
<proteinExistence type="predicted"/>
<feature type="domain" description="BTB" evidence="3">
    <location>
        <begin position="29"/>
        <end position="96"/>
    </location>
</feature>
<dbReference type="OrthoDB" id="45365at2759"/>
<evidence type="ECO:0000259" key="3">
    <source>
        <dbReference type="PROSITE" id="PS50097"/>
    </source>
</evidence>
<dbReference type="SUPFAM" id="SSF54695">
    <property type="entry name" value="POZ domain"/>
    <property type="match status" value="1"/>
</dbReference>
<dbReference type="Pfam" id="PF07707">
    <property type="entry name" value="BACK"/>
    <property type="match status" value="1"/>
</dbReference>
<name>A0A8B6E2L0_MYTGA</name>
<evidence type="ECO:0000256" key="1">
    <source>
        <dbReference type="ARBA" id="ARBA00004496"/>
    </source>
</evidence>
<dbReference type="InterPro" id="IPR011705">
    <property type="entry name" value="BACK"/>
</dbReference>
<dbReference type="PROSITE" id="PS50097">
    <property type="entry name" value="BTB"/>
    <property type="match status" value="1"/>
</dbReference>
<dbReference type="PANTHER" id="PTHR45774:SF3">
    <property type="entry name" value="BTB (POZ) DOMAIN-CONTAINING 2B-RELATED"/>
    <property type="match status" value="1"/>
</dbReference>
<dbReference type="PANTHER" id="PTHR45774">
    <property type="entry name" value="BTB/POZ DOMAIN-CONTAINING"/>
    <property type="match status" value="1"/>
</dbReference>
<dbReference type="InterPro" id="IPR012983">
    <property type="entry name" value="PHR"/>
</dbReference>
<dbReference type="Gene3D" id="3.30.710.10">
    <property type="entry name" value="Potassium Channel Kv1.1, Chain A"/>
    <property type="match status" value="1"/>
</dbReference>
<accession>A0A8B6E2L0</accession>
<dbReference type="Gene3D" id="1.25.40.420">
    <property type="match status" value="1"/>
</dbReference>
<keyword evidence="2" id="KW-0963">Cytoplasm</keyword>
<evidence type="ECO:0000313" key="5">
    <source>
        <dbReference type="Proteomes" id="UP000596742"/>
    </source>
</evidence>